<name>A0A1B2E1D4_9BACL</name>
<dbReference type="GeneID" id="48309518"/>
<dbReference type="RefSeq" id="WP_099478022.1">
    <property type="nucleotide sequence ID" value="NZ_CP016809.1"/>
</dbReference>
<dbReference type="InterPro" id="IPR011047">
    <property type="entry name" value="Quinoprotein_ADH-like_sf"/>
</dbReference>
<accession>A0A1B2E1D4</accession>
<reference evidence="1" key="1">
    <citation type="submission" date="2016-08" db="EMBL/GenBank/DDBJ databases">
        <title>Complete Genome Seqeunce of Paenibacillus sp. nov. IHBB 9852 from high altitute lake of Indian trans-Himalayas.</title>
        <authorList>
            <person name="Kiran S."/>
            <person name="Swarnkar M.K."/>
            <person name="Rana A."/>
            <person name="Tewari R."/>
            <person name="Gulati A."/>
        </authorList>
    </citation>
    <scope>NUCLEOTIDE SEQUENCE [LARGE SCALE GENOMIC DNA]</scope>
    <source>
        <strain evidence="1">IHBB 9852</strain>
    </source>
</reference>
<gene>
    <name evidence="1" type="ORF">BBD41_14795</name>
</gene>
<dbReference type="EMBL" id="CP016809">
    <property type="protein sequence ID" value="ANY73739.1"/>
    <property type="molecule type" value="Genomic_DNA"/>
</dbReference>
<dbReference type="KEGG" id="pib:BBD41_14795"/>
<dbReference type="SUPFAM" id="SSF50998">
    <property type="entry name" value="Quinoprotein alcohol dehydrogenase-like"/>
    <property type="match status" value="1"/>
</dbReference>
<organism evidence="1">
    <name type="scientific">Paenibacillus ihbetae</name>
    <dbReference type="NCBI Taxonomy" id="1870820"/>
    <lineage>
        <taxon>Bacteria</taxon>
        <taxon>Bacillati</taxon>
        <taxon>Bacillota</taxon>
        <taxon>Bacilli</taxon>
        <taxon>Bacillales</taxon>
        <taxon>Paenibacillaceae</taxon>
        <taxon>Paenibacillus</taxon>
    </lineage>
</organism>
<sequence>MGLLKLGEPLSTFKICSAAYQPMEDGGYRIYTVAQGKPCRFVAIDALTGQMVTSLPLTGSNHSWGICVTSDGSVYVGGDGFLYRYDPRSDTLDHLGQAIDGEIYFWRMAADESGNVYGGTYPGGKVFQYRPADRAFRDYGTLVPGNQYARSMDIGPNGKLYIGTGAMEAAIIELDTATGETIKLPMPEGQEASTFVYDLDVHEDKLFARFTESADLLVYDLTKRCWIHRIDQAMGLDVSPPGKDRRVYLFCDQKLHALHLDTLELTPCPLAHDEGAYDFGWIAWPEPGFPGQSLISMYSGGYFIYNPATHRAKHVEVELDGSPVGIQSIALGGDGKLYLGGYFAGGFASYDPVTGAFSPCERFGQSENLFWFKDRLYLGVYPGARIYQYDPDQPWEHGVNPRLLFSLKRHGQDRPFTFAAAGDRLVIGTIPAYGKLGGAIAFYDPDSEQYECFAEPVPEHSVIALCYTDGLVIGGSSAFGGLGCPPSGKDGTLFVWDGSVKKTVWEGVPVPGEKAVAALAPGENGMIWGMTTGSLFAFNLAERRIERIIDLFPPLNWEGLDLFWRGVYLQYEENTGMLYGNCLEKLFQFDVRSGELQVLAEGGTLFARDSGNGGTIYTVKGTGLYEYRPVPS</sequence>
<dbReference type="AlphaFoldDB" id="A0A1B2E1D4"/>
<dbReference type="Gene3D" id="2.130.10.10">
    <property type="entry name" value="YVTN repeat-like/Quinoprotein amine dehydrogenase"/>
    <property type="match status" value="1"/>
</dbReference>
<protein>
    <submittedName>
        <fullName evidence="1">Uncharacterized protein</fullName>
    </submittedName>
</protein>
<dbReference type="SUPFAM" id="SSF75011">
    <property type="entry name" value="3-carboxy-cis,cis-mucoante lactonizing enzyme"/>
    <property type="match status" value="1"/>
</dbReference>
<proteinExistence type="predicted"/>
<evidence type="ECO:0000313" key="1">
    <source>
        <dbReference type="EMBL" id="ANY73739.1"/>
    </source>
</evidence>
<dbReference type="InterPro" id="IPR015943">
    <property type="entry name" value="WD40/YVTN_repeat-like_dom_sf"/>
</dbReference>